<dbReference type="InterPro" id="IPR036397">
    <property type="entry name" value="RNaseH_sf"/>
</dbReference>
<dbReference type="InterPro" id="IPR001584">
    <property type="entry name" value="Integrase_cat-core"/>
</dbReference>
<keyword evidence="2" id="KW-1185">Reference proteome</keyword>
<dbReference type="PROSITE" id="PS50994">
    <property type="entry name" value="INTEGRASE"/>
    <property type="match status" value="1"/>
</dbReference>
<dbReference type="Proteomes" id="UP000694865">
    <property type="component" value="Unplaced"/>
</dbReference>
<reference evidence="3" key="1">
    <citation type="submission" date="2025-08" db="UniProtKB">
        <authorList>
            <consortium name="RefSeq"/>
        </authorList>
    </citation>
    <scope>IDENTIFICATION</scope>
    <source>
        <tissue evidence="3">Testes</tissue>
    </source>
</reference>
<dbReference type="PANTHER" id="PTHR37984:SF11">
    <property type="entry name" value="INTEGRASE CATALYTIC DOMAIN-CONTAINING PROTEIN"/>
    <property type="match status" value="1"/>
</dbReference>
<feature type="domain" description="Integrase catalytic" evidence="1">
    <location>
        <begin position="1"/>
        <end position="91"/>
    </location>
</feature>
<sequence>MKTDISPQFISELFERYLNETGIKHGRTTPRWPQANGEVKRQNNALLKCMRIAQAQGQDWKKELNKFLLAYRTTPHSTTGALCSKAHLNSSLSEILRVTWPGVLPPTLRRVPTNKRNSLKVAWNDLYSTGGVKIASFKGVCVEVTSENHKRRGSKNEVVRKEAGPLHPDARTTELLQHLSLYQYTSVDSPGVKPPDAQAARLSSTLVDVENSLKHCLLKLEKLSGTMYVDVEWTPAEDDGDALVNGYQVLVNGKQYGSLLNTYVNHTRLKLNAYDLVHRISIVTVTNHPVGNSEPSDEIAVFTEPFLPFATFCFHNIHSKDVRFPEEGCCAYSDSLSKELNSDSLGTYNIAAVNLGTLRRRVPPAAVTVLDVFEGAWHLLIPTKLRKPTIILFWTKWCLASKIAMKSFVRYSRGHGKRISFITCCCASYESTTNHRHSLAEVIVENAWRDDKCIRHCCSCHSTSPGFNPAKKSTANNKHKSGKEVLYN</sequence>
<dbReference type="RefSeq" id="XP_006813361.1">
    <property type="nucleotide sequence ID" value="XM_006813298.1"/>
</dbReference>
<dbReference type="InterPro" id="IPR050951">
    <property type="entry name" value="Retrovirus_Pol_polyprotein"/>
</dbReference>
<name>A0ABM0M020_SACKO</name>
<dbReference type="Gene3D" id="3.30.420.10">
    <property type="entry name" value="Ribonuclease H-like superfamily/Ribonuclease H"/>
    <property type="match status" value="1"/>
</dbReference>
<gene>
    <name evidence="3" type="primary">LOC102805368</name>
</gene>
<evidence type="ECO:0000313" key="2">
    <source>
        <dbReference type="Proteomes" id="UP000694865"/>
    </source>
</evidence>
<dbReference type="SUPFAM" id="SSF53098">
    <property type="entry name" value="Ribonuclease H-like"/>
    <property type="match status" value="1"/>
</dbReference>
<evidence type="ECO:0000313" key="3">
    <source>
        <dbReference type="RefSeq" id="XP_006813361.1"/>
    </source>
</evidence>
<evidence type="ECO:0000259" key="1">
    <source>
        <dbReference type="PROSITE" id="PS50994"/>
    </source>
</evidence>
<dbReference type="InterPro" id="IPR012337">
    <property type="entry name" value="RNaseH-like_sf"/>
</dbReference>
<dbReference type="GeneID" id="102805368"/>
<dbReference type="PANTHER" id="PTHR37984">
    <property type="entry name" value="PROTEIN CBG26694"/>
    <property type="match status" value="1"/>
</dbReference>
<protein>
    <submittedName>
        <fullName evidence="3">Uncharacterized protein LOC102805368</fullName>
    </submittedName>
</protein>
<organism evidence="2 3">
    <name type="scientific">Saccoglossus kowalevskii</name>
    <name type="common">Acorn worm</name>
    <dbReference type="NCBI Taxonomy" id="10224"/>
    <lineage>
        <taxon>Eukaryota</taxon>
        <taxon>Metazoa</taxon>
        <taxon>Hemichordata</taxon>
        <taxon>Enteropneusta</taxon>
        <taxon>Harrimaniidae</taxon>
        <taxon>Saccoglossus</taxon>
    </lineage>
</organism>
<accession>A0ABM0M020</accession>
<proteinExistence type="predicted"/>